<sequence length="161" mass="19011">MNEELQSSNEELQSSNEELETTNEELQSTNEELQTAYAELRMAYEEREHQRTELEDLRNELQHSNGLLEDAEKSAKMGSWLWDISTRKIEWSNGCYLLFGLDKDVFHPSYEAFIGLAQDNYRGLLEEQLTNLLHNKAMWWSTKTGHLVISFKELFFSLLWR</sequence>
<comment type="caution">
    <text evidence="2">The sequence shown here is derived from an EMBL/GenBank/DDBJ whole genome shotgun (WGS) entry which is preliminary data.</text>
</comment>
<organism evidence="2 3">
    <name type="scientific">Marinomonas vulgaris</name>
    <dbReference type="NCBI Taxonomy" id="2823372"/>
    <lineage>
        <taxon>Bacteria</taxon>
        <taxon>Pseudomonadati</taxon>
        <taxon>Pseudomonadota</taxon>
        <taxon>Gammaproteobacteria</taxon>
        <taxon>Oceanospirillales</taxon>
        <taxon>Oceanospirillaceae</taxon>
        <taxon>Marinomonas</taxon>
    </lineage>
</organism>
<feature type="compositionally biased region" description="Low complexity" evidence="1">
    <location>
        <begin position="1"/>
        <end position="16"/>
    </location>
</feature>
<name>A0ABS5HFH7_9GAMM</name>
<evidence type="ECO:0008006" key="4">
    <source>
        <dbReference type="Google" id="ProtNLM"/>
    </source>
</evidence>
<protein>
    <recommendedName>
        <fullName evidence="4">Chromosome partition protein Smc</fullName>
    </recommendedName>
</protein>
<evidence type="ECO:0000256" key="1">
    <source>
        <dbReference type="SAM" id="MobiDB-lite"/>
    </source>
</evidence>
<reference evidence="2 3" key="1">
    <citation type="submission" date="2021-04" db="EMBL/GenBank/DDBJ databases">
        <authorList>
            <person name="Sun C."/>
        </authorList>
    </citation>
    <scope>NUCLEOTIDE SEQUENCE [LARGE SCALE GENOMIC DNA]</scope>
    <source>
        <strain evidence="2 3">A79</strain>
    </source>
</reference>
<reference evidence="3" key="2">
    <citation type="submission" date="2023-07" db="EMBL/GenBank/DDBJ databases">
        <title>Marinomonas vulgaris A79, complete genome.</title>
        <authorList>
            <person name="Ying J.-J."/>
        </authorList>
    </citation>
    <scope>NUCLEOTIDE SEQUENCE [LARGE SCALE GENOMIC DNA]</scope>
    <source>
        <strain evidence="3">A79</strain>
    </source>
</reference>
<dbReference type="EMBL" id="JAGSSV010000033">
    <property type="protein sequence ID" value="MBR7890193.1"/>
    <property type="molecule type" value="Genomic_DNA"/>
</dbReference>
<dbReference type="RefSeq" id="WP_211537604.1">
    <property type="nucleotide sequence ID" value="NZ_JAGSSV010000033.1"/>
</dbReference>
<proteinExistence type="predicted"/>
<evidence type="ECO:0000313" key="3">
    <source>
        <dbReference type="Proteomes" id="UP000679722"/>
    </source>
</evidence>
<dbReference type="Proteomes" id="UP000679722">
    <property type="component" value="Unassembled WGS sequence"/>
</dbReference>
<gene>
    <name evidence="2" type="ORF">J9B83_14880</name>
</gene>
<accession>A0ABS5HFH7</accession>
<feature type="region of interest" description="Disordered" evidence="1">
    <location>
        <begin position="1"/>
        <end position="32"/>
    </location>
</feature>
<keyword evidence="3" id="KW-1185">Reference proteome</keyword>
<dbReference type="Gene3D" id="3.30.450.20">
    <property type="entry name" value="PAS domain"/>
    <property type="match status" value="1"/>
</dbReference>
<evidence type="ECO:0000313" key="2">
    <source>
        <dbReference type="EMBL" id="MBR7890193.1"/>
    </source>
</evidence>